<dbReference type="RefSeq" id="WP_004336569.1">
    <property type="nucleotide sequence ID" value="NZ_JHYR01000007.1"/>
</dbReference>
<sequence length="189" mass="20500">MAISSAPALVVIGIHREELSFGREVVDGLRAGEVDVLEIPDGLSGRRPRPDQSFRYDMVHEALYLQLLPHMRSHHQLLIDLHTGFDENGPSADLICGDAVLGAHLKTVLARAEPASARIIVLGAPDAVRTHTAIPERIWHNPSFLYLCIEIYLPGDGPAQPGAVALARRLIRLAAGCIAYRGEAAERAP</sequence>
<protein>
    <submittedName>
        <fullName evidence="1">Uncharacterized protein</fullName>
    </submittedName>
</protein>
<dbReference type="eggNOG" id="ENOG5032WT8">
    <property type="taxonomic scope" value="Bacteria"/>
</dbReference>
<evidence type="ECO:0000313" key="1">
    <source>
        <dbReference type="EMBL" id="ENO88631.1"/>
    </source>
</evidence>
<dbReference type="EMBL" id="AMXE01000023">
    <property type="protein sequence ID" value="ENO88631.1"/>
    <property type="molecule type" value="Genomic_DNA"/>
</dbReference>
<dbReference type="STRING" id="1123367.GCA_000621305_01646"/>
<organism evidence="1 2">
    <name type="scientific">Thauera linaloolentis (strain DSM 12138 / JCM 21573 / CCUG 41526 / CIP 105981 / IAM 15112 / NBRC 102519 / 47Lol)</name>
    <dbReference type="NCBI Taxonomy" id="1123367"/>
    <lineage>
        <taxon>Bacteria</taxon>
        <taxon>Pseudomonadati</taxon>
        <taxon>Pseudomonadota</taxon>
        <taxon>Betaproteobacteria</taxon>
        <taxon>Rhodocyclales</taxon>
        <taxon>Zoogloeaceae</taxon>
        <taxon>Thauera</taxon>
    </lineage>
</organism>
<dbReference type="Proteomes" id="UP000013232">
    <property type="component" value="Unassembled WGS sequence"/>
</dbReference>
<dbReference type="AlphaFoldDB" id="N6Y346"/>
<proteinExistence type="predicted"/>
<evidence type="ECO:0000313" key="2">
    <source>
        <dbReference type="Proteomes" id="UP000013232"/>
    </source>
</evidence>
<reference evidence="1 2" key="1">
    <citation type="submission" date="2012-09" db="EMBL/GenBank/DDBJ databases">
        <title>Draft Genome Sequences of 6 Strains from Genus Thauera.</title>
        <authorList>
            <person name="Liu B."/>
            <person name="Shapleigh J.P."/>
            <person name="Frostegard A.H."/>
        </authorList>
    </citation>
    <scope>NUCLEOTIDE SEQUENCE [LARGE SCALE GENOMIC DNA]</scope>
    <source>
        <strain evidence="2">47Lol / DSM 12138</strain>
    </source>
</reference>
<accession>N6Y346</accession>
<gene>
    <name evidence="1" type="ORF">C666_08210</name>
</gene>
<comment type="caution">
    <text evidence="1">The sequence shown here is derived from an EMBL/GenBank/DDBJ whole genome shotgun (WGS) entry which is preliminary data.</text>
</comment>
<keyword evidence="2" id="KW-1185">Reference proteome</keyword>
<name>N6Y346_THAL4</name>